<evidence type="ECO:0000313" key="2">
    <source>
        <dbReference type="Proteomes" id="UP000450012"/>
    </source>
</evidence>
<evidence type="ECO:0000313" key="1">
    <source>
        <dbReference type="EMBL" id="MYM69251.1"/>
    </source>
</evidence>
<reference evidence="1 2" key="1">
    <citation type="submission" date="2019-12" db="EMBL/GenBank/DDBJ databases">
        <title>Novel species isolated from a subtropical stream in China.</title>
        <authorList>
            <person name="Lu H."/>
        </authorList>
    </citation>
    <scope>NUCLEOTIDE SEQUENCE [LARGE SCALE GENOMIC DNA]</scope>
    <source>
        <strain evidence="1 2">FT55W</strain>
    </source>
</reference>
<dbReference type="Proteomes" id="UP000450012">
    <property type="component" value="Unassembled WGS sequence"/>
</dbReference>
<organism evidence="1 2">
    <name type="scientific">Duganella rivi</name>
    <dbReference type="NCBI Taxonomy" id="2666083"/>
    <lineage>
        <taxon>Bacteria</taxon>
        <taxon>Pseudomonadati</taxon>
        <taxon>Pseudomonadota</taxon>
        <taxon>Betaproteobacteria</taxon>
        <taxon>Burkholderiales</taxon>
        <taxon>Oxalobacteraceae</taxon>
        <taxon>Telluria group</taxon>
        <taxon>Duganella</taxon>
    </lineage>
</organism>
<dbReference type="EMBL" id="WWCK01000006">
    <property type="protein sequence ID" value="MYM69251.1"/>
    <property type="molecule type" value="Genomic_DNA"/>
</dbReference>
<sequence length="105" mass="11652">MNDKELTAAALRWHTAHARRLAVGKEKRRIDAQLRAGGDDGWCLQRVIQQNEAGRQLTELKRKELAALRELAKACAKQRGHLQAADIIELDGMLLTAGDERSSAP</sequence>
<comment type="caution">
    <text evidence="1">The sequence shown here is derived from an EMBL/GenBank/DDBJ whole genome shotgun (WGS) entry which is preliminary data.</text>
</comment>
<gene>
    <name evidence="1" type="ORF">GTP45_20755</name>
</gene>
<keyword evidence="2" id="KW-1185">Reference proteome</keyword>
<dbReference type="AlphaFoldDB" id="A0A7X4GTA0"/>
<dbReference type="RefSeq" id="WP_161015760.1">
    <property type="nucleotide sequence ID" value="NZ_WWCK01000006.1"/>
</dbReference>
<accession>A0A7X4GTA0</accession>
<name>A0A7X4GTA0_9BURK</name>
<proteinExistence type="predicted"/>
<protein>
    <submittedName>
        <fullName evidence="1">Uncharacterized protein</fullName>
    </submittedName>
</protein>